<protein>
    <submittedName>
        <fullName evidence="5">Hemolysin D</fullName>
    </submittedName>
</protein>
<accession>A0ABQ5N342</accession>
<comment type="caution">
    <text evidence="5">The sequence shown here is derived from an EMBL/GenBank/DDBJ whole genome shotgun (WGS) entry which is preliminary data.</text>
</comment>
<dbReference type="SUPFAM" id="SSF111369">
    <property type="entry name" value="HlyD-like secretion proteins"/>
    <property type="match status" value="1"/>
</dbReference>
<sequence length="248" mass="26971">MYKRIASMLLIIGLSLTTVGCSTTNKDDENRYTATVEAESFYIPAEVSGKVLELSIQEGSELKAGEKIAQLDSKVYELQKKQAEANLTLANLKKEDIPDKAKDNLKDQAQAAVDQAQAAVDLNQLQIDKTAISSSVDGTVMEVYAHKGELVAAGSNLAKVLNSKEKYVKVYIEESKRNSIKLGGSLPIYSDGKNIGSGTIVYISPQSEFTPKNTETKSDKEKTVFEVKLTLPSDIQAAIGMMVDVEIK</sequence>
<dbReference type="PANTHER" id="PTHR32347:SF23">
    <property type="entry name" value="BLL5650 PROTEIN"/>
    <property type="match status" value="1"/>
</dbReference>
<reference evidence="5 6" key="1">
    <citation type="journal article" date="2024" name="Int. J. Syst. Evol. Microbiol.">
        <title>Clostridium omnivorum sp. nov., isolated from anoxic soil under the treatment of reductive soil disinfestation.</title>
        <authorList>
            <person name="Ueki A."/>
            <person name="Tonouchi A."/>
            <person name="Kaku N."/>
            <person name="Honma S."/>
            <person name="Ueki K."/>
        </authorList>
    </citation>
    <scope>NUCLEOTIDE SEQUENCE [LARGE SCALE GENOMIC DNA]</scope>
    <source>
        <strain evidence="5 6">E14</strain>
    </source>
</reference>
<evidence type="ECO:0000256" key="1">
    <source>
        <dbReference type="ARBA" id="ARBA00004196"/>
    </source>
</evidence>
<evidence type="ECO:0000313" key="6">
    <source>
        <dbReference type="Proteomes" id="UP001208567"/>
    </source>
</evidence>
<evidence type="ECO:0000313" key="5">
    <source>
        <dbReference type="EMBL" id="GLC29624.1"/>
    </source>
</evidence>
<dbReference type="InterPro" id="IPR058625">
    <property type="entry name" value="MdtA-like_BSH"/>
</dbReference>
<dbReference type="Gene3D" id="2.40.50.100">
    <property type="match status" value="1"/>
</dbReference>
<feature type="signal peptide" evidence="3">
    <location>
        <begin position="1"/>
        <end position="20"/>
    </location>
</feature>
<dbReference type="Gene3D" id="1.10.287.470">
    <property type="entry name" value="Helix hairpin bin"/>
    <property type="match status" value="1"/>
</dbReference>
<comment type="subcellular location">
    <subcellularLocation>
        <location evidence="1">Cell envelope</location>
    </subcellularLocation>
</comment>
<dbReference type="Proteomes" id="UP001208567">
    <property type="component" value="Unassembled WGS sequence"/>
</dbReference>
<evidence type="ECO:0000259" key="4">
    <source>
        <dbReference type="Pfam" id="PF25917"/>
    </source>
</evidence>
<dbReference type="EMBL" id="BRXR01000001">
    <property type="protein sequence ID" value="GLC29624.1"/>
    <property type="molecule type" value="Genomic_DNA"/>
</dbReference>
<gene>
    <name evidence="5" type="ORF">bsdE14_10340</name>
</gene>
<dbReference type="PANTHER" id="PTHR32347">
    <property type="entry name" value="EFFLUX SYSTEM COMPONENT YKNX-RELATED"/>
    <property type="match status" value="1"/>
</dbReference>
<proteinExistence type="predicted"/>
<evidence type="ECO:0000256" key="3">
    <source>
        <dbReference type="SAM" id="SignalP"/>
    </source>
</evidence>
<name>A0ABQ5N342_9CLOT</name>
<dbReference type="RefSeq" id="WP_264848913.1">
    <property type="nucleotide sequence ID" value="NZ_BRXR01000001.1"/>
</dbReference>
<feature type="chain" id="PRO_5046417389" evidence="3">
    <location>
        <begin position="21"/>
        <end position="248"/>
    </location>
</feature>
<feature type="domain" description="Multidrug resistance protein MdtA-like barrel-sandwich hybrid" evidence="4">
    <location>
        <begin position="43"/>
        <end position="161"/>
    </location>
</feature>
<evidence type="ECO:0000256" key="2">
    <source>
        <dbReference type="ARBA" id="ARBA00023054"/>
    </source>
</evidence>
<keyword evidence="6" id="KW-1185">Reference proteome</keyword>
<dbReference type="PROSITE" id="PS51257">
    <property type="entry name" value="PROKAR_LIPOPROTEIN"/>
    <property type="match status" value="1"/>
</dbReference>
<keyword evidence="3" id="KW-0732">Signal</keyword>
<dbReference type="Gene3D" id="2.40.30.170">
    <property type="match status" value="1"/>
</dbReference>
<dbReference type="Pfam" id="PF25917">
    <property type="entry name" value="BSH_RND"/>
    <property type="match status" value="1"/>
</dbReference>
<dbReference type="InterPro" id="IPR050465">
    <property type="entry name" value="UPF0194_transport"/>
</dbReference>
<keyword evidence="2" id="KW-0175">Coiled coil</keyword>
<organism evidence="5 6">
    <name type="scientific">Clostridium omnivorum</name>
    <dbReference type="NCBI Taxonomy" id="1604902"/>
    <lineage>
        <taxon>Bacteria</taxon>
        <taxon>Bacillati</taxon>
        <taxon>Bacillota</taxon>
        <taxon>Clostridia</taxon>
        <taxon>Eubacteriales</taxon>
        <taxon>Clostridiaceae</taxon>
        <taxon>Clostridium</taxon>
    </lineage>
</organism>